<accession>A0A396RZX7</accession>
<organism evidence="2 3">
    <name type="scientific">Sphingomonas gilva</name>
    <dbReference type="NCBI Taxonomy" id="2305907"/>
    <lineage>
        <taxon>Bacteria</taxon>
        <taxon>Pseudomonadati</taxon>
        <taxon>Pseudomonadota</taxon>
        <taxon>Alphaproteobacteria</taxon>
        <taxon>Sphingomonadales</taxon>
        <taxon>Sphingomonadaceae</taxon>
        <taxon>Sphingomonas</taxon>
    </lineage>
</organism>
<evidence type="ECO:0000313" key="3">
    <source>
        <dbReference type="Proteomes" id="UP000266693"/>
    </source>
</evidence>
<keyword evidence="1" id="KW-0812">Transmembrane</keyword>
<gene>
    <name evidence="2" type="ORF">D1610_14785</name>
</gene>
<feature type="transmembrane region" description="Helical" evidence="1">
    <location>
        <begin position="163"/>
        <end position="185"/>
    </location>
</feature>
<feature type="transmembrane region" description="Helical" evidence="1">
    <location>
        <begin position="115"/>
        <end position="134"/>
    </location>
</feature>
<keyword evidence="3" id="KW-1185">Reference proteome</keyword>
<keyword evidence="1" id="KW-1133">Transmembrane helix</keyword>
<reference evidence="2 3" key="1">
    <citation type="submission" date="2018-08" db="EMBL/GenBank/DDBJ databases">
        <title>The multiple taxonomic identification of Sphingomonas gilva.</title>
        <authorList>
            <person name="Zhu D."/>
            <person name="Zheng S."/>
        </authorList>
    </citation>
    <scope>NUCLEOTIDE SEQUENCE [LARGE SCALE GENOMIC DNA]</scope>
    <source>
        <strain evidence="2 3">ZDH117</strain>
    </source>
</reference>
<sequence length="358" mass="39676">MIPYWTIFAFAALLSLRDISLPVALRGRAAHLSVIVIAVALLVGLRYDVGGDWGSYQGYLFQMRYLDFFEMLEKKDPGYQLLNYIANALGAGIWLVNLASAAIFCWGLWRFARTLPSPSLAVLVAIPYLVIVVAMGYTRQAVAIGFIMAAFAALRSNRFLTVAALLLLAVLFHRTAVIIVPIIALSRANNRGLSIAAFGLLAVVLYYVFLDDAVDSLVTNYVERSYDSTGAMIRITMNAIPAALFILFGRRFPLAHEDEYKLWRNMAFAALACVPALFLVGSTTVIDRLALYVIPIQLFVLSWLPLVFGRNLQDNRPMVAAVLLYSAAIQFVWLNFAGHSDEWVPYRFYPLAVGSPSA</sequence>
<comment type="caution">
    <text evidence="2">The sequence shown here is derived from an EMBL/GenBank/DDBJ whole genome shotgun (WGS) entry which is preliminary data.</text>
</comment>
<name>A0A396RZX7_9SPHN</name>
<dbReference type="InterPro" id="IPR049458">
    <property type="entry name" value="EpsG-like"/>
</dbReference>
<feature type="transmembrane region" description="Helical" evidence="1">
    <location>
        <begin position="81"/>
        <end position="109"/>
    </location>
</feature>
<feature type="transmembrane region" description="Helical" evidence="1">
    <location>
        <begin position="289"/>
        <end position="308"/>
    </location>
</feature>
<protein>
    <submittedName>
        <fullName evidence="2">EpsG family protein</fullName>
    </submittedName>
</protein>
<keyword evidence="1" id="KW-0472">Membrane</keyword>
<dbReference type="OrthoDB" id="5373240at2"/>
<proteinExistence type="predicted"/>
<feature type="transmembrane region" description="Helical" evidence="1">
    <location>
        <begin position="230"/>
        <end position="250"/>
    </location>
</feature>
<dbReference type="AlphaFoldDB" id="A0A396RZX7"/>
<dbReference type="EMBL" id="QWLV01000008">
    <property type="protein sequence ID" value="RHW16655.1"/>
    <property type="molecule type" value="Genomic_DNA"/>
</dbReference>
<evidence type="ECO:0000256" key="1">
    <source>
        <dbReference type="SAM" id="Phobius"/>
    </source>
</evidence>
<feature type="transmembrane region" description="Helical" evidence="1">
    <location>
        <begin position="30"/>
        <end position="47"/>
    </location>
</feature>
<feature type="transmembrane region" description="Helical" evidence="1">
    <location>
        <begin position="192"/>
        <end position="210"/>
    </location>
</feature>
<dbReference type="Pfam" id="PF14897">
    <property type="entry name" value="EpsG"/>
    <property type="match status" value="1"/>
</dbReference>
<evidence type="ECO:0000313" key="2">
    <source>
        <dbReference type="EMBL" id="RHW16655.1"/>
    </source>
</evidence>
<dbReference type="Proteomes" id="UP000266693">
    <property type="component" value="Unassembled WGS sequence"/>
</dbReference>
<dbReference type="RefSeq" id="WP_118864967.1">
    <property type="nucleotide sequence ID" value="NZ_QWLV01000008.1"/>
</dbReference>
<feature type="transmembrane region" description="Helical" evidence="1">
    <location>
        <begin position="320"/>
        <end position="338"/>
    </location>
</feature>
<feature type="transmembrane region" description="Helical" evidence="1">
    <location>
        <begin position="262"/>
        <end position="283"/>
    </location>
</feature>